<feature type="transmembrane region" description="Helical" evidence="2">
    <location>
        <begin position="35"/>
        <end position="59"/>
    </location>
</feature>
<evidence type="ECO:0000256" key="2">
    <source>
        <dbReference type="SAM" id="Phobius"/>
    </source>
</evidence>
<keyword evidence="2" id="KW-0812">Transmembrane</keyword>
<feature type="compositionally biased region" description="Polar residues" evidence="1">
    <location>
        <begin position="1"/>
        <end position="17"/>
    </location>
</feature>
<keyword evidence="2" id="KW-1133">Transmembrane helix</keyword>
<organism evidence="3 4">
    <name type="scientific">Candidatus Desulfobia pelagia</name>
    <dbReference type="NCBI Taxonomy" id="2841692"/>
    <lineage>
        <taxon>Bacteria</taxon>
        <taxon>Pseudomonadati</taxon>
        <taxon>Thermodesulfobacteriota</taxon>
        <taxon>Desulfobulbia</taxon>
        <taxon>Desulfobulbales</taxon>
        <taxon>Desulfobulbaceae</taxon>
        <taxon>Candidatus Desulfobia</taxon>
    </lineage>
</organism>
<evidence type="ECO:0000313" key="3">
    <source>
        <dbReference type="EMBL" id="MBC8318491.1"/>
    </source>
</evidence>
<proteinExistence type="predicted"/>
<comment type="caution">
    <text evidence="3">The sequence shown here is derived from an EMBL/GenBank/DDBJ whole genome shotgun (WGS) entry which is preliminary data.</text>
</comment>
<sequence length="80" mass="8370">MMKTTSVITKESPSARSSAKGHESVNVDFKVSKTIIIAIASLSALVGIWGLICLATGCIMSGNLIDLGKEWFSAVTGLGR</sequence>
<feature type="region of interest" description="Disordered" evidence="1">
    <location>
        <begin position="1"/>
        <end position="21"/>
    </location>
</feature>
<name>A0A8J6ND90_9BACT</name>
<reference evidence="3 4" key="1">
    <citation type="submission" date="2020-08" db="EMBL/GenBank/DDBJ databases">
        <title>Bridging the membrane lipid divide: bacteria of the FCB group superphylum have the potential to synthesize archaeal ether lipids.</title>
        <authorList>
            <person name="Villanueva L."/>
            <person name="Von Meijenfeldt F.A.B."/>
            <person name="Westbye A.B."/>
            <person name="Yadav S."/>
            <person name="Hopmans E.C."/>
            <person name="Dutilh B.E."/>
            <person name="Sinninghe Damste J.S."/>
        </authorList>
    </citation>
    <scope>NUCLEOTIDE SEQUENCE [LARGE SCALE GENOMIC DNA]</scope>
    <source>
        <strain evidence="3">NIOZ-UU47</strain>
    </source>
</reference>
<evidence type="ECO:0000313" key="4">
    <source>
        <dbReference type="Proteomes" id="UP000614424"/>
    </source>
</evidence>
<gene>
    <name evidence="3" type="ORF">H8E41_11340</name>
</gene>
<dbReference type="Proteomes" id="UP000614424">
    <property type="component" value="Unassembled WGS sequence"/>
</dbReference>
<protein>
    <submittedName>
        <fullName evidence="3">Uncharacterized protein</fullName>
    </submittedName>
</protein>
<keyword evidence="2" id="KW-0472">Membrane</keyword>
<evidence type="ECO:0000256" key="1">
    <source>
        <dbReference type="SAM" id="MobiDB-lite"/>
    </source>
</evidence>
<dbReference type="EMBL" id="JACNJZ010000166">
    <property type="protein sequence ID" value="MBC8318491.1"/>
    <property type="molecule type" value="Genomic_DNA"/>
</dbReference>
<dbReference type="AlphaFoldDB" id="A0A8J6ND90"/>
<accession>A0A8J6ND90</accession>